<dbReference type="InterPro" id="IPR011016">
    <property type="entry name" value="Znf_RING-CH"/>
</dbReference>
<evidence type="ECO:0000256" key="2">
    <source>
        <dbReference type="ARBA" id="ARBA00022771"/>
    </source>
</evidence>
<evidence type="ECO:0000256" key="3">
    <source>
        <dbReference type="ARBA" id="ARBA00022833"/>
    </source>
</evidence>
<dbReference type="PANTHER" id="PTHR45798">
    <property type="entry name" value="RING-H2 FINGER PROTEIN ATL61-RELATED-RELATED"/>
    <property type="match status" value="1"/>
</dbReference>
<keyword evidence="3" id="KW-0862">Zinc</keyword>
<dbReference type="InterPro" id="IPR001841">
    <property type="entry name" value="Znf_RING"/>
</dbReference>
<keyword evidence="5" id="KW-0472">Membrane</keyword>
<dbReference type="AlphaFoldDB" id="A0ABD3VSE0"/>
<dbReference type="InterPro" id="IPR052788">
    <property type="entry name" value="RING-type_E3_ligase_ATL"/>
</dbReference>
<feature type="domain" description="RING-type" evidence="6">
    <location>
        <begin position="60"/>
        <end position="101"/>
    </location>
</feature>
<evidence type="ECO:0000256" key="4">
    <source>
        <dbReference type="PROSITE-ProRule" id="PRU00175"/>
    </source>
</evidence>
<dbReference type="EMBL" id="JBJQND010000010">
    <property type="protein sequence ID" value="KAL3864361.1"/>
    <property type="molecule type" value="Genomic_DNA"/>
</dbReference>
<name>A0ABD3VSE0_SINWO</name>
<evidence type="ECO:0000313" key="8">
    <source>
        <dbReference type="Proteomes" id="UP001634394"/>
    </source>
</evidence>
<keyword evidence="1" id="KW-0479">Metal-binding</keyword>
<accession>A0ABD3VSE0</accession>
<dbReference type="GO" id="GO:0008270">
    <property type="term" value="F:zinc ion binding"/>
    <property type="evidence" value="ECO:0007669"/>
    <property type="project" value="UniProtKB-KW"/>
</dbReference>
<evidence type="ECO:0000256" key="5">
    <source>
        <dbReference type="SAM" id="Phobius"/>
    </source>
</evidence>
<dbReference type="Pfam" id="PF13639">
    <property type="entry name" value="zf-RING_2"/>
    <property type="match status" value="1"/>
</dbReference>
<gene>
    <name evidence="7" type="ORF">ACJMK2_006051</name>
</gene>
<proteinExistence type="predicted"/>
<keyword evidence="8" id="KW-1185">Reference proteome</keyword>
<feature type="transmembrane region" description="Helical" evidence="5">
    <location>
        <begin position="6"/>
        <end position="30"/>
    </location>
</feature>
<dbReference type="PANTHER" id="PTHR45798:SF97">
    <property type="entry name" value="ALCOHOL-SENSITIVE RING FINGER PROTEIN 1"/>
    <property type="match status" value="1"/>
</dbReference>
<dbReference type="CDD" id="cd16469">
    <property type="entry name" value="RING-H2_RNF24-like"/>
    <property type="match status" value="1"/>
</dbReference>
<keyword evidence="5" id="KW-0812">Transmembrane</keyword>
<comment type="caution">
    <text evidence="7">The sequence shown here is derived from an EMBL/GenBank/DDBJ whole genome shotgun (WGS) entry which is preliminary data.</text>
</comment>
<organism evidence="7 8">
    <name type="scientific">Sinanodonta woodiana</name>
    <name type="common">Chinese pond mussel</name>
    <name type="synonym">Anodonta woodiana</name>
    <dbReference type="NCBI Taxonomy" id="1069815"/>
    <lineage>
        <taxon>Eukaryota</taxon>
        <taxon>Metazoa</taxon>
        <taxon>Spiralia</taxon>
        <taxon>Lophotrochozoa</taxon>
        <taxon>Mollusca</taxon>
        <taxon>Bivalvia</taxon>
        <taxon>Autobranchia</taxon>
        <taxon>Heteroconchia</taxon>
        <taxon>Palaeoheterodonta</taxon>
        <taxon>Unionida</taxon>
        <taxon>Unionoidea</taxon>
        <taxon>Unionidae</taxon>
        <taxon>Unioninae</taxon>
        <taxon>Sinanodonta</taxon>
    </lineage>
</organism>
<dbReference type="SUPFAM" id="SSF57850">
    <property type="entry name" value="RING/U-box"/>
    <property type="match status" value="1"/>
</dbReference>
<keyword evidence="5" id="KW-1133">Transmembrane helix</keyword>
<dbReference type="Gene3D" id="3.30.40.10">
    <property type="entry name" value="Zinc/RING finger domain, C3HC4 (zinc finger)"/>
    <property type="match status" value="1"/>
</dbReference>
<protein>
    <recommendedName>
        <fullName evidence="6">RING-type domain-containing protein</fullName>
    </recommendedName>
</protein>
<dbReference type="PROSITE" id="PS50089">
    <property type="entry name" value="ZF_RING_2"/>
    <property type="match status" value="1"/>
</dbReference>
<evidence type="ECO:0000313" key="7">
    <source>
        <dbReference type="EMBL" id="KAL3864361.1"/>
    </source>
</evidence>
<evidence type="ECO:0000259" key="6">
    <source>
        <dbReference type="PROSITE" id="PS50089"/>
    </source>
</evidence>
<dbReference type="Proteomes" id="UP001634394">
    <property type="component" value="Unassembled WGS sequence"/>
</dbReference>
<dbReference type="SMART" id="SM00184">
    <property type="entry name" value="RING"/>
    <property type="match status" value="1"/>
</dbReference>
<reference evidence="7 8" key="1">
    <citation type="submission" date="2024-11" db="EMBL/GenBank/DDBJ databases">
        <title>Chromosome-level genome assembly of the freshwater bivalve Anodonta woodiana.</title>
        <authorList>
            <person name="Chen X."/>
        </authorList>
    </citation>
    <scope>NUCLEOTIDE SEQUENCE [LARGE SCALE GENOMIC DNA]</scope>
    <source>
        <strain evidence="7">MN2024</strain>
        <tissue evidence="7">Gills</tissue>
    </source>
</reference>
<sequence length="133" mass="15391">MEIPISVILPLLGIGLCTLILSFILCCYMWRLKRNARLEKGYKQIKYVQPSKQKFPNETCPVCLMDFELKENVLVCPCKHIFHQTCLIEWLQHKNSCPLCKAPVQFFTDEHNNQARETTGLIPNMPTRVSPNV</sequence>
<evidence type="ECO:0000256" key="1">
    <source>
        <dbReference type="ARBA" id="ARBA00022723"/>
    </source>
</evidence>
<dbReference type="InterPro" id="IPR013083">
    <property type="entry name" value="Znf_RING/FYVE/PHD"/>
</dbReference>
<keyword evidence="2 4" id="KW-0863">Zinc-finger</keyword>
<dbReference type="SMART" id="SM00744">
    <property type="entry name" value="RINGv"/>
    <property type="match status" value="1"/>
</dbReference>